<dbReference type="EMBL" id="ABXJ01000096">
    <property type="protein sequence ID" value="EEA90081.1"/>
    <property type="molecule type" value="Genomic_DNA"/>
</dbReference>
<dbReference type="InterPro" id="IPR006637">
    <property type="entry name" value="ChW"/>
</dbReference>
<dbReference type="eggNOG" id="COG1404">
    <property type="taxonomic scope" value="Bacteria"/>
</dbReference>
<dbReference type="Proteomes" id="UP000003560">
    <property type="component" value="Unassembled WGS sequence"/>
</dbReference>
<organism evidence="2 3">
    <name type="scientific">Collinsella stercoris DSM 13279</name>
    <dbReference type="NCBI Taxonomy" id="445975"/>
    <lineage>
        <taxon>Bacteria</taxon>
        <taxon>Bacillati</taxon>
        <taxon>Actinomycetota</taxon>
        <taxon>Coriobacteriia</taxon>
        <taxon>Coriobacteriales</taxon>
        <taxon>Coriobacteriaceae</taxon>
        <taxon>Collinsella</taxon>
    </lineage>
</organism>
<dbReference type="Gene3D" id="3.90.1720.10">
    <property type="entry name" value="endopeptidase domain like (from Nostoc punctiforme)"/>
    <property type="match status" value="1"/>
</dbReference>
<reference evidence="2 3" key="1">
    <citation type="submission" date="2008-10" db="EMBL/GenBank/DDBJ databases">
        <title>Draft genome sequence of Collinsella stercoris (DSM 13279).</title>
        <authorList>
            <person name="Sudarsanam P."/>
            <person name="Ley R."/>
            <person name="Guruge J."/>
            <person name="Turnbaugh P.J."/>
            <person name="Mahowald M."/>
            <person name="Liep D."/>
            <person name="Gordon J."/>
        </authorList>
    </citation>
    <scope>NUCLEOTIDE SEQUENCE [LARGE SCALE GENOMIC DNA]</scope>
    <source>
        <strain evidence="2 3">DSM 13279</strain>
    </source>
</reference>
<comment type="caution">
    <text evidence="2">The sequence shown here is derived from an EMBL/GenBank/DDBJ whole genome shotgun (WGS) entry which is preliminary data.</text>
</comment>
<dbReference type="SMART" id="SM00728">
    <property type="entry name" value="ChW"/>
    <property type="match status" value="12"/>
</dbReference>
<dbReference type="HOGENOM" id="CLU_369951_0_0_11"/>
<evidence type="ECO:0000313" key="3">
    <source>
        <dbReference type="Proteomes" id="UP000003560"/>
    </source>
</evidence>
<sequence length="855" mass="89148">MELGSNTQSEDSNGLVANGCEDFDAGAGKTDEFSQEDDNEVVGVMTGGDGVEKEGDDSSQVIDVSPSLRTEAHVQDIGWLPAVGSGGVAGTTGKNLNLEGLRVFLDGVTGSDLQIRAHVSSIGWQDWVREGAVAGTVGKNLPIEALQIKLTGEASAAFDVWYRVHSADFGWGGWASNGASAGSQGFAKAAQAIEVRLVPKGQGAPGDTANAFRTYLIGYQAHVQEIGWQSKSFDGDMAGTTGKNLNLEALTLALGGGAGSGGVQARAHVSEVGWQGWTSGQIGTTGRNLPIEALQIKLTGEASAAFDVWYRVHSADFGWGGWASNGASAGSQGFAKAAQAIEVRLVPKGQGAPGDTANAFRAPTAIWSSCSSNIGWRTSKSSSPTPSFTLGTTGRRLALEAFSISLSGLGSGSVNYAAHVSNIGWQEAVADGATAGTTGRGLPVEAIRINLSGDLCDSYDIWYRAHISNIGWLGWTKNGASAGSSGLSSPVEAVEVLVQRKGASAPGDGTAFLEKPSIAYSAYSAGAGWGSTVSNSGVAGVTGRGCALEAFKMNYSGSVPGGLSYRAHLANLGWQDTVDGDAIAGAPGQGNDLQAIAISLTGEAAKYYDVWYRVHVEDYGWLGWAKNGAYAGTSKLGLQAEAIQVTITSRNASAPGSTQDAYFEVPPAAPYSFLGISRSRLVSWLQSHSSDYYYLGTRYSTSLSVSGCMCPKGSPRSDGYTGMNCGGFVAHAYRALGANLAPVSASNGHSPWTNPGRGEYVNAWRWYGYAIDSGAEMYTFANVSALLSSGKAQRGDIIFMYPTSPYVTDCHIGFFWGLTSNQNLFWHSDAYGNRISSIVNIDGPSRIVLIKGRAG</sequence>
<reference evidence="2 3" key="2">
    <citation type="submission" date="2008-10" db="EMBL/GenBank/DDBJ databases">
        <authorList>
            <person name="Fulton L."/>
            <person name="Clifton S."/>
            <person name="Fulton B."/>
            <person name="Xu J."/>
            <person name="Minx P."/>
            <person name="Pepin K.H."/>
            <person name="Johnson M."/>
            <person name="Thiruvilangam P."/>
            <person name="Bhonagiri V."/>
            <person name="Nash W.E."/>
            <person name="Mardis E.R."/>
            <person name="Wilson R.K."/>
        </authorList>
    </citation>
    <scope>NUCLEOTIDE SEQUENCE [LARGE SCALE GENOMIC DNA]</scope>
    <source>
        <strain evidence="2 3">DSM 13279</strain>
    </source>
</reference>
<dbReference type="Pfam" id="PF07538">
    <property type="entry name" value="ChW"/>
    <property type="match status" value="11"/>
</dbReference>
<dbReference type="eggNOG" id="COG4932">
    <property type="taxonomic scope" value="Bacteria"/>
</dbReference>
<protein>
    <submittedName>
        <fullName evidence="2">Clostridial hydrophobic W</fullName>
    </submittedName>
</protein>
<dbReference type="OrthoDB" id="287365at2"/>
<keyword evidence="3" id="KW-1185">Reference proteome</keyword>
<feature type="region of interest" description="Disordered" evidence="1">
    <location>
        <begin position="1"/>
        <end position="39"/>
    </location>
</feature>
<name>B6GCB3_9ACTN</name>
<evidence type="ECO:0000313" key="2">
    <source>
        <dbReference type="EMBL" id="EEA90081.1"/>
    </source>
</evidence>
<proteinExistence type="predicted"/>
<dbReference type="GeneID" id="98003424"/>
<evidence type="ECO:0000256" key="1">
    <source>
        <dbReference type="SAM" id="MobiDB-lite"/>
    </source>
</evidence>
<gene>
    <name evidence="2" type="ORF">COLSTE_01736</name>
</gene>
<feature type="compositionally biased region" description="Polar residues" evidence="1">
    <location>
        <begin position="1"/>
        <end position="12"/>
    </location>
</feature>
<dbReference type="eggNOG" id="COG2385">
    <property type="taxonomic scope" value="Bacteria"/>
</dbReference>
<dbReference type="RefSeq" id="WP_006721367.1">
    <property type="nucleotide sequence ID" value="NZ_CP085935.1"/>
</dbReference>
<dbReference type="AlphaFoldDB" id="B6GCB3"/>
<accession>B6GCB3</accession>
<dbReference type="STRING" id="445975.COLSTE_01736"/>